<dbReference type="Pfam" id="PF00583">
    <property type="entry name" value="Acetyltransf_1"/>
    <property type="match status" value="1"/>
</dbReference>
<proteinExistence type="predicted"/>
<dbReference type="EMBL" id="LOYH01000047">
    <property type="protein sequence ID" value="KVK83376.1"/>
    <property type="molecule type" value="Genomic_DNA"/>
</dbReference>
<keyword evidence="1 4" id="KW-0808">Transferase</keyword>
<evidence type="ECO:0000313" key="5">
    <source>
        <dbReference type="Proteomes" id="UP000069001"/>
    </source>
</evidence>
<dbReference type="InterPro" id="IPR050832">
    <property type="entry name" value="Bact_Acetyltransf"/>
</dbReference>
<keyword evidence="2" id="KW-0012">Acyltransferase</keyword>
<evidence type="ECO:0000256" key="2">
    <source>
        <dbReference type="ARBA" id="ARBA00023315"/>
    </source>
</evidence>
<sequence length="154" mass="17095">MQKPGEAENTPEPETRDARLSDCAAIARLLRQLGYDVTPALIHEKLLSLADQPSDRVCVATWDGEVVGCISLHVLPLFHVAGHLGRITSMVVDEHHRGCGIGGALMAAAERWFERGRCVKLEVTSGDQRPDAHRFYARHGFARDGQRLSRKMRT</sequence>
<accession>A0A103ZNV1</accession>
<comment type="caution">
    <text evidence="4">The sequence shown here is derived from an EMBL/GenBank/DDBJ whole genome shotgun (WGS) entry which is preliminary data.</text>
</comment>
<dbReference type="Proteomes" id="UP000069001">
    <property type="component" value="Unassembled WGS sequence"/>
</dbReference>
<evidence type="ECO:0000256" key="1">
    <source>
        <dbReference type="ARBA" id="ARBA00022679"/>
    </source>
</evidence>
<protein>
    <submittedName>
        <fullName evidence="4">GCN5 family acetyltransferase</fullName>
    </submittedName>
</protein>
<dbReference type="RefSeq" id="WP_059729510.1">
    <property type="nucleotide sequence ID" value="NZ_LOYH01000047.1"/>
</dbReference>
<evidence type="ECO:0000313" key="4">
    <source>
        <dbReference type="EMBL" id="KVK83376.1"/>
    </source>
</evidence>
<dbReference type="InterPro" id="IPR000182">
    <property type="entry name" value="GNAT_dom"/>
</dbReference>
<dbReference type="Gene3D" id="3.40.630.30">
    <property type="match status" value="1"/>
</dbReference>
<dbReference type="PANTHER" id="PTHR43877">
    <property type="entry name" value="AMINOALKYLPHOSPHONATE N-ACETYLTRANSFERASE-RELATED-RELATED"/>
    <property type="match status" value="1"/>
</dbReference>
<dbReference type="CDD" id="cd04301">
    <property type="entry name" value="NAT_SF"/>
    <property type="match status" value="1"/>
</dbReference>
<dbReference type="PROSITE" id="PS51186">
    <property type="entry name" value="GNAT"/>
    <property type="match status" value="1"/>
</dbReference>
<reference evidence="4 5" key="1">
    <citation type="submission" date="2015-11" db="EMBL/GenBank/DDBJ databases">
        <title>Expanding the genomic diversity of Burkholderia species for the development of highly accurate diagnostics.</title>
        <authorList>
            <person name="Sahl J."/>
            <person name="Keim P."/>
            <person name="Wagner D."/>
        </authorList>
    </citation>
    <scope>NUCLEOTIDE SEQUENCE [LARGE SCALE GENOMIC DNA]</scope>
    <source>
        <strain evidence="4 5">MSMB1302</strain>
    </source>
</reference>
<dbReference type="AlphaFoldDB" id="A0A103ZNV1"/>
<gene>
    <name evidence="4" type="ORF">WS90_12970</name>
</gene>
<name>A0A103ZNV1_BURCE</name>
<organism evidence="4 5">
    <name type="scientific">Burkholderia cepacia</name>
    <name type="common">Pseudomonas cepacia</name>
    <dbReference type="NCBI Taxonomy" id="292"/>
    <lineage>
        <taxon>Bacteria</taxon>
        <taxon>Pseudomonadati</taxon>
        <taxon>Pseudomonadota</taxon>
        <taxon>Betaproteobacteria</taxon>
        <taxon>Burkholderiales</taxon>
        <taxon>Burkholderiaceae</taxon>
        <taxon>Burkholderia</taxon>
        <taxon>Burkholderia cepacia complex</taxon>
    </lineage>
</organism>
<dbReference type="SUPFAM" id="SSF55729">
    <property type="entry name" value="Acyl-CoA N-acyltransferases (Nat)"/>
    <property type="match status" value="1"/>
</dbReference>
<dbReference type="InterPro" id="IPR016181">
    <property type="entry name" value="Acyl_CoA_acyltransferase"/>
</dbReference>
<dbReference type="GO" id="GO:0016747">
    <property type="term" value="F:acyltransferase activity, transferring groups other than amino-acyl groups"/>
    <property type="evidence" value="ECO:0007669"/>
    <property type="project" value="InterPro"/>
</dbReference>
<evidence type="ECO:0000259" key="3">
    <source>
        <dbReference type="PROSITE" id="PS51186"/>
    </source>
</evidence>
<feature type="domain" description="N-acetyltransferase" evidence="3">
    <location>
        <begin position="13"/>
        <end position="154"/>
    </location>
</feature>